<dbReference type="GO" id="GO:0005886">
    <property type="term" value="C:plasma membrane"/>
    <property type="evidence" value="ECO:0007669"/>
    <property type="project" value="TreeGrafter"/>
</dbReference>
<dbReference type="Pfam" id="PF01061">
    <property type="entry name" value="ABC2_membrane"/>
    <property type="match status" value="1"/>
</dbReference>
<dbReference type="EMBL" id="DUGC01000079">
    <property type="protein sequence ID" value="HIH10024.1"/>
    <property type="molecule type" value="Genomic_DNA"/>
</dbReference>
<name>A0A7J4IYT7_9ARCH</name>
<evidence type="ECO:0000259" key="6">
    <source>
        <dbReference type="PROSITE" id="PS51012"/>
    </source>
</evidence>
<evidence type="ECO:0000256" key="1">
    <source>
        <dbReference type="ARBA" id="ARBA00004141"/>
    </source>
</evidence>
<feature type="transmembrane region" description="Helical" evidence="5">
    <location>
        <begin position="41"/>
        <end position="59"/>
    </location>
</feature>
<dbReference type="AlphaFoldDB" id="A0A7J4IYT7"/>
<dbReference type="GO" id="GO:0140359">
    <property type="term" value="F:ABC-type transporter activity"/>
    <property type="evidence" value="ECO:0007669"/>
    <property type="project" value="InterPro"/>
</dbReference>
<comment type="caution">
    <text evidence="7">The sequence shown here is derived from an EMBL/GenBank/DDBJ whole genome shotgun (WGS) entry which is preliminary data.</text>
</comment>
<dbReference type="Proteomes" id="UP000565078">
    <property type="component" value="Unassembled WGS sequence"/>
</dbReference>
<dbReference type="InterPro" id="IPR047817">
    <property type="entry name" value="ABC2_TM_bact-type"/>
</dbReference>
<feature type="transmembrane region" description="Helical" evidence="5">
    <location>
        <begin position="12"/>
        <end position="34"/>
    </location>
</feature>
<sequence length="127" mass="13937">MFTPIRIFDPLLFVFFIIATSFTFASIGIIVGLWAKEFENVEVLTVFILTPLAFLGGVFNPLSAIPPALQGAIQLNPIFHMVNGLRYSMTGINEGSIPAAVLLLAAMSALLFYVNLQLFKKGWGLRT</sequence>
<evidence type="ECO:0000313" key="7">
    <source>
        <dbReference type="EMBL" id="HIH10024.1"/>
    </source>
</evidence>
<keyword evidence="3 5" id="KW-1133">Transmembrane helix</keyword>
<keyword evidence="4 5" id="KW-0472">Membrane</keyword>
<keyword evidence="2 5" id="KW-0812">Transmembrane</keyword>
<comment type="subcellular location">
    <subcellularLocation>
        <location evidence="1">Membrane</location>
        <topology evidence="1">Multi-pass membrane protein</topology>
    </subcellularLocation>
</comment>
<dbReference type="InterPro" id="IPR052522">
    <property type="entry name" value="ABC-2_transport_permease"/>
</dbReference>
<dbReference type="PANTHER" id="PTHR43332:SF2">
    <property type="entry name" value="INNER MEMBRANE TRANSPORT PERMEASE YADH"/>
    <property type="match status" value="1"/>
</dbReference>
<dbReference type="InterPro" id="IPR013525">
    <property type="entry name" value="ABC2_TM"/>
</dbReference>
<reference evidence="8" key="1">
    <citation type="journal article" date="2020" name="bioRxiv">
        <title>A rank-normalized archaeal taxonomy based on genome phylogeny resolves widespread incomplete and uneven classifications.</title>
        <authorList>
            <person name="Rinke C."/>
            <person name="Chuvochina M."/>
            <person name="Mussig A.J."/>
            <person name="Chaumeil P.-A."/>
            <person name="Waite D.W."/>
            <person name="Whitman W.B."/>
            <person name="Parks D.H."/>
            <person name="Hugenholtz P."/>
        </authorList>
    </citation>
    <scope>NUCLEOTIDE SEQUENCE [LARGE SCALE GENOMIC DNA]</scope>
</reference>
<evidence type="ECO:0000256" key="2">
    <source>
        <dbReference type="ARBA" id="ARBA00022692"/>
    </source>
</evidence>
<accession>A0A7J4IYT7</accession>
<evidence type="ECO:0000256" key="5">
    <source>
        <dbReference type="SAM" id="Phobius"/>
    </source>
</evidence>
<proteinExistence type="predicted"/>
<protein>
    <submittedName>
        <fullName evidence="7">ABC transporter permease</fullName>
    </submittedName>
</protein>
<dbReference type="PANTHER" id="PTHR43332">
    <property type="entry name" value="INNER MEMBRANE TRANSPORT PERMEASE YADH-RELATED"/>
    <property type="match status" value="1"/>
</dbReference>
<evidence type="ECO:0000256" key="4">
    <source>
        <dbReference type="ARBA" id="ARBA00023136"/>
    </source>
</evidence>
<feature type="transmembrane region" description="Helical" evidence="5">
    <location>
        <begin position="97"/>
        <end position="116"/>
    </location>
</feature>
<gene>
    <name evidence="7" type="ORF">HA254_05150</name>
</gene>
<organism evidence="7 8">
    <name type="scientific">Candidatus Iainarchaeum sp</name>
    <dbReference type="NCBI Taxonomy" id="3101447"/>
    <lineage>
        <taxon>Archaea</taxon>
        <taxon>Candidatus Iainarchaeota</taxon>
        <taxon>Candidatus Iainarchaeia</taxon>
        <taxon>Candidatus Iainarchaeales</taxon>
        <taxon>Candidatus Iainarchaeaceae</taxon>
        <taxon>Candidatus Iainarchaeum</taxon>
    </lineage>
</organism>
<dbReference type="PROSITE" id="PS51012">
    <property type="entry name" value="ABC_TM2"/>
    <property type="match status" value="1"/>
</dbReference>
<feature type="domain" description="ABC transmembrane type-2" evidence="6">
    <location>
        <begin position="1"/>
        <end position="122"/>
    </location>
</feature>
<evidence type="ECO:0000313" key="8">
    <source>
        <dbReference type="Proteomes" id="UP000565078"/>
    </source>
</evidence>
<evidence type="ECO:0000256" key="3">
    <source>
        <dbReference type="ARBA" id="ARBA00022989"/>
    </source>
</evidence>